<organism evidence="1 2">
    <name type="scientific">Panagrolaimus sp. ES5</name>
    <dbReference type="NCBI Taxonomy" id="591445"/>
    <lineage>
        <taxon>Eukaryota</taxon>
        <taxon>Metazoa</taxon>
        <taxon>Ecdysozoa</taxon>
        <taxon>Nematoda</taxon>
        <taxon>Chromadorea</taxon>
        <taxon>Rhabditida</taxon>
        <taxon>Tylenchina</taxon>
        <taxon>Panagrolaimomorpha</taxon>
        <taxon>Panagrolaimoidea</taxon>
        <taxon>Panagrolaimidae</taxon>
        <taxon>Panagrolaimus</taxon>
    </lineage>
</organism>
<evidence type="ECO:0000313" key="2">
    <source>
        <dbReference type="WBParaSite" id="ES5_v2.g13907.t1"/>
    </source>
</evidence>
<reference evidence="2" key="1">
    <citation type="submission" date="2022-11" db="UniProtKB">
        <authorList>
            <consortium name="WormBaseParasite"/>
        </authorList>
    </citation>
    <scope>IDENTIFICATION</scope>
</reference>
<dbReference type="WBParaSite" id="ES5_v2.g13907.t1">
    <property type="protein sequence ID" value="ES5_v2.g13907.t1"/>
    <property type="gene ID" value="ES5_v2.g13907"/>
</dbReference>
<accession>A0AC34F9X7</accession>
<protein>
    <submittedName>
        <fullName evidence="2">Uncharacterized protein</fullName>
    </submittedName>
</protein>
<proteinExistence type="predicted"/>
<sequence>MFTKDDDSNKGEDSSMIENYFSSDDDDDEPSVIILKIIPYRTHQQQQHWQKIPKQVHHNPSDKTITDSFAAAIKKNHRDANINIVLPAKNFVGNEFNVRFTKNNLGVESATPQASSLHDYKDIHKLTSSSTTTLPNVQPQHKFILPAKCDDKGVTSVNVFQKRKSNAQKRRATFGRNDCYDIKKYKPKISSSSQPPHFNFTMMIKRQSYDFAYQIFGHIYYNANGKVMAKLYQCCKYIYFKFGNIIKNLEIVDDDKAEIFSGPLTVIPSSDPSLPNIKDLPITESFLLNVESNGLLIPTFSQCLIKKLILRESIFWKEYLTLTKARTIEELSLKQIYDPIPKNFVSVEDLLLQVPNAKIIRIRFAHFTSKSMNYFNSNSHAAKLSWICLSNIKNVEYFKKPIILSYLKMCATKGCKYEFQFYGNQKFEIQVRTFLQT</sequence>
<name>A0AC34F9X7_9BILA</name>
<evidence type="ECO:0000313" key="1">
    <source>
        <dbReference type="Proteomes" id="UP000887579"/>
    </source>
</evidence>
<dbReference type="Proteomes" id="UP000887579">
    <property type="component" value="Unplaced"/>
</dbReference>